<dbReference type="NCBIfam" id="TIGR02937">
    <property type="entry name" value="sigma70-ECF"/>
    <property type="match status" value="1"/>
</dbReference>
<dbReference type="InterPro" id="IPR014284">
    <property type="entry name" value="RNA_pol_sigma-70_dom"/>
</dbReference>
<dbReference type="GO" id="GO:0006950">
    <property type="term" value="P:response to stress"/>
    <property type="evidence" value="ECO:0007669"/>
    <property type="project" value="UniProtKB-ARBA"/>
</dbReference>
<dbReference type="KEGG" id="hau:Haur_1591"/>
<evidence type="ECO:0000259" key="9">
    <source>
        <dbReference type="Pfam" id="PF08281"/>
    </source>
</evidence>
<organism evidence="10 11">
    <name type="scientific">Herpetosiphon aurantiacus (strain ATCC 23779 / DSM 785 / 114-95)</name>
    <dbReference type="NCBI Taxonomy" id="316274"/>
    <lineage>
        <taxon>Bacteria</taxon>
        <taxon>Bacillati</taxon>
        <taxon>Chloroflexota</taxon>
        <taxon>Chloroflexia</taxon>
        <taxon>Herpetosiphonales</taxon>
        <taxon>Herpetosiphonaceae</taxon>
        <taxon>Herpetosiphon</taxon>
    </lineage>
</organism>
<reference evidence="10 11" key="1">
    <citation type="journal article" date="2011" name="Stand. Genomic Sci.">
        <title>Complete genome sequence of the filamentous gliding predatory bacterium Herpetosiphon aurantiacus type strain (114-95(T)).</title>
        <authorList>
            <person name="Kiss H."/>
            <person name="Nett M."/>
            <person name="Domin N."/>
            <person name="Martin K."/>
            <person name="Maresca J.A."/>
            <person name="Copeland A."/>
            <person name="Lapidus A."/>
            <person name="Lucas S."/>
            <person name="Berry K.W."/>
            <person name="Glavina Del Rio T."/>
            <person name="Dalin E."/>
            <person name="Tice H."/>
            <person name="Pitluck S."/>
            <person name="Richardson P."/>
            <person name="Bruce D."/>
            <person name="Goodwin L."/>
            <person name="Han C."/>
            <person name="Detter J.C."/>
            <person name="Schmutz J."/>
            <person name="Brettin T."/>
            <person name="Land M."/>
            <person name="Hauser L."/>
            <person name="Kyrpides N.C."/>
            <person name="Ivanova N."/>
            <person name="Goker M."/>
            <person name="Woyke T."/>
            <person name="Klenk H.P."/>
            <person name="Bryant D.A."/>
        </authorList>
    </citation>
    <scope>NUCLEOTIDE SEQUENCE [LARGE SCALE GENOMIC DNA]</scope>
    <source>
        <strain evidence="11">ATCC 23779 / DSM 785 / 114-95</strain>
    </source>
</reference>
<dbReference type="STRING" id="316274.Haur_1591"/>
<dbReference type="SUPFAM" id="SSF88659">
    <property type="entry name" value="Sigma3 and sigma4 domains of RNA polymerase sigma factors"/>
    <property type="match status" value="1"/>
</dbReference>
<dbReference type="InterPro" id="IPR013249">
    <property type="entry name" value="RNA_pol_sigma70_r4_t2"/>
</dbReference>
<dbReference type="EMBL" id="CP000875">
    <property type="protein sequence ID" value="ABX04234.1"/>
    <property type="molecule type" value="Genomic_DNA"/>
</dbReference>
<dbReference type="BioCyc" id="HAUR316274:GHYA-1615-MONOMER"/>
<dbReference type="InterPro" id="IPR036388">
    <property type="entry name" value="WH-like_DNA-bd_sf"/>
</dbReference>
<dbReference type="PROSITE" id="PS01063">
    <property type="entry name" value="SIGMA70_ECF"/>
    <property type="match status" value="1"/>
</dbReference>
<keyword evidence="11" id="KW-1185">Reference proteome</keyword>
<evidence type="ECO:0000256" key="5">
    <source>
        <dbReference type="ARBA" id="ARBA00023163"/>
    </source>
</evidence>
<evidence type="ECO:0000256" key="2">
    <source>
        <dbReference type="ARBA" id="ARBA00023015"/>
    </source>
</evidence>
<keyword evidence="2 6" id="KW-0805">Transcription regulation</keyword>
<dbReference type="InParanoid" id="A9B5K1"/>
<feature type="domain" description="RNA polymerase sigma-70 region 2" evidence="8">
    <location>
        <begin position="40"/>
        <end position="105"/>
    </location>
</feature>
<dbReference type="AlphaFoldDB" id="A9B5K1"/>
<dbReference type="HOGENOM" id="CLU_047691_3_1_0"/>
<evidence type="ECO:0000256" key="7">
    <source>
        <dbReference type="SAM" id="MobiDB-lite"/>
    </source>
</evidence>
<dbReference type="GO" id="GO:0006352">
    <property type="term" value="P:DNA-templated transcription initiation"/>
    <property type="evidence" value="ECO:0007669"/>
    <property type="project" value="InterPro"/>
</dbReference>
<comment type="similarity">
    <text evidence="1 6">Belongs to the sigma-70 factor family. ECF subfamily.</text>
</comment>
<proteinExistence type="inferred from homology"/>
<keyword evidence="3 6" id="KW-0731">Sigma factor</keyword>
<keyword evidence="4 6" id="KW-0238">DNA-binding</keyword>
<dbReference type="Pfam" id="PF04542">
    <property type="entry name" value="Sigma70_r2"/>
    <property type="match status" value="1"/>
</dbReference>
<evidence type="ECO:0000313" key="11">
    <source>
        <dbReference type="Proteomes" id="UP000000787"/>
    </source>
</evidence>
<dbReference type="InterPro" id="IPR039425">
    <property type="entry name" value="RNA_pol_sigma-70-like"/>
</dbReference>
<dbReference type="Pfam" id="PF08281">
    <property type="entry name" value="Sigma70_r4_2"/>
    <property type="match status" value="1"/>
</dbReference>
<protein>
    <recommendedName>
        <fullName evidence="6">RNA polymerase sigma factor</fullName>
    </recommendedName>
</protein>
<dbReference type="SUPFAM" id="SSF88946">
    <property type="entry name" value="Sigma2 domain of RNA polymerase sigma factors"/>
    <property type="match status" value="1"/>
</dbReference>
<accession>A9B5K1</accession>
<dbReference type="PANTHER" id="PTHR43133:SF25">
    <property type="entry name" value="RNA POLYMERASE SIGMA FACTOR RFAY-RELATED"/>
    <property type="match status" value="1"/>
</dbReference>
<evidence type="ECO:0000256" key="4">
    <source>
        <dbReference type="ARBA" id="ARBA00023125"/>
    </source>
</evidence>
<dbReference type="InterPro" id="IPR013324">
    <property type="entry name" value="RNA_pol_sigma_r3/r4-like"/>
</dbReference>
<feature type="region of interest" description="Disordered" evidence="7">
    <location>
        <begin position="1"/>
        <end position="23"/>
    </location>
</feature>
<dbReference type="Proteomes" id="UP000000787">
    <property type="component" value="Chromosome"/>
</dbReference>
<gene>
    <name evidence="10" type="ordered locus">Haur_1591</name>
</gene>
<evidence type="ECO:0000259" key="8">
    <source>
        <dbReference type="Pfam" id="PF04542"/>
    </source>
</evidence>
<feature type="domain" description="RNA polymerase sigma factor 70 region 4 type 2" evidence="9">
    <location>
        <begin position="135"/>
        <end position="186"/>
    </location>
</feature>
<sequence length="203" mass="23339">MTWNQFDRSGVEPSEATQSGAAVEQAPHADLAQAWATHILAHQTAIFRLAYLMVGDAMIAEDLAQETLMRALRMQHRFDQARPLKPWLLQITANLARNYRRSLRRYLRALQRFATQQPEFSEFSETSGPAWEATQLWQAISRLAQREQEVIYLRYFLELSEQETAQALGIAQGTVKSRLHRALVRLRGVIDGEFPELRTERCA</sequence>
<dbReference type="Gene3D" id="1.10.1740.10">
    <property type="match status" value="1"/>
</dbReference>
<dbReference type="InterPro" id="IPR013325">
    <property type="entry name" value="RNA_pol_sigma_r2"/>
</dbReference>
<dbReference type="Gene3D" id="1.10.10.10">
    <property type="entry name" value="Winged helix-like DNA-binding domain superfamily/Winged helix DNA-binding domain"/>
    <property type="match status" value="1"/>
</dbReference>
<dbReference type="GO" id="GO:0003677">
    <property type="term" value="F:DNA binding"/>
    <property type="evidence" value="ECO:0007669"/>
    <property type="project" value="UniProtKB-KW"/>
</dbReference>
<keyword evidence="5 6" id="KW-0804">Transcription</keyword>
<evidence type="ECO:0000313" key="10">
    <source>
        <dbReference type="EMBL" id="ABX04234.1"/>
    </source>
</evidence>
<dbReference type="PANTHER" id="PTHR43133">
    <property type="entry name" value="RNA POLYMERASE ECF-TYPE SIGMA FACTO"/>
    <property type="match status" value="1"/>
</dbReference>
<dbReference type="CDD" id="cd06171">
    <property type="entry name" value="Sigma70_r4"/>
    <property type="match status" value="1"/>
</dbReference>
<evidence type="ECO:0000256" key="6">
    <source>
        <dbReference type="RuleBase" id="RU000716"/>
    </source>
</evidence>
<evidence type="ECO:0000256" key="1">
    <source>
        <dbReference type="ARBA" id="ARBA00010641"/>
    </source>
</evidence>
<dbReference type="InterPro" id="IPR007627">
    <property type="entry name" value="RNA_pol_sigma70_r2"/>
</dbReference>
<evidence type="ECO:0000256" key="3">
    <source>
        <dbReference type="ARBA" id="ARBA00023082"/>
    </source>
</evidence>
<dbReference type="eggNOG" id="COG1595">
    <property type="taxonomic scope" value="Bacteria"/>
</dbReference>
<name>A9B5K1_HERA2</name>
<dbReference type="InterPro" id="IPR000838">
    <property type="entry name" value="RNA_pol_sigma70_ECF_CS"/>
</dbReference>
<dbReference type="GO" id="GO:0016987">
    <property type="term" value="F:sigma factor activity"/>
    <property type="evidence" value="ECO:0007669"/>
    <property type="project" value="UniProtKB-KW"/>
</dbReference>